<dbReference type="InterPro" id="IPR028098">
    <property type="entry name" value="Glyco_trans_4-like_N"/>
</dbReference>
<dbReference type="SUPFAM" id="SSF53756">
    <property type="entry name" value="UDP-Glycosyltransferase/glycogen phosphorylase"/>
    <property type="match status" value="1"/>
</dbReference>
<dbReference type="PANTHER" id="PTHR45947:SF3">
    <property type="entry name" value="SULFOQUINOVOSYL TRANSFERASE SQD2"/>
    <property type="match status" value="1"/>
</dbReference>
<feature type="domain" description="Glycosyl transferase family 1" evidence="1">
    <location>
        <begin position="184"/>
        <end position="302"/>
    </location>
</feature>
<organism evidence="3">
    <name type="scientific">Salmonella enterica subsp. enterica serovar Abaetetuba str. ATCC 35640</name>
    <dbReference type="NCBI Taxonomy" id="1208611"/>
    <lineage>
        <taxon>Bacteria</taxon>
        <taxon>Pseudomonadati</taxon>
        <taxon>Pseudomonadota</taxon>
        <taxon>Gammaproteobacteria</taxon>
        <taxon>Enterobacterales</taxon>
        <taxon>Enterobacteriaceae</taxon>
        <taxon>Salmonella</taxon>
    </lineage>
</organism>
<dbReference type="InterPro" id="IPR001296">
    <property type="entry name" value="Glyco_trans_1"/>
</dbReference>
<gene>
    <name evidence="3" type="ORF">JYN52_23070</name>
</gene>
<dbReference type="EMBL" id="CP074211">
    <property type="protein sequence ID" value="XBY90121.1"/>
    <property type="molecule type" value="Genomic_DNA"/>
</dbReference>
<dbReference type="AlphaFoldDB" id="A0AAU7YFR1"/>
<feature type="domain" description="Glycosyltransferase subfamily 4-like N-terminal" evidence="2">
    <location>
        <begin position="30"/>
        <end position="171"/>
    </location>
</feature>
<reference evidence="3" key="1">
    <citation type="submission" date="2024-06" db="EMBL/GenBank/DDBJ databases">
        <title>Whole genome PacBio Sequel sequence of Salmonella enterica subsp. enterica.</title>
        <authorList>
            <person name="Hoffmann M."/>
            <person name="Balkey M."/>
            <person name="Luo Y."/>
        </authorList>
    </citation>
    <scope>NUCLEOTIDE SEQUENCE</scope>
    <source>
        <strain evidence="3">ATCC 35640</strain>
    </source>
</reference>
<name>A0AAU7YFR1_SALET</name>
<protein>
    <submittedName>
        <fullName evidence="3">Glycosyltransferase</fullName>
        <ecNumber evidence="3">2.4.-.-</ecNumber>
    </submittedName>
</protein>
<evidence type="ECO:0000313" key="3">
    <source>
        <dbReference type="EMBL" id="XBY90121.1"/>
    </source>
</evidence>
<dbReference type="PANTHER" id="PTHR45947">
    <property type="entry name" value="SULFOQUINOVOSYL TRANSFERASE SQD2"/>
    <property type="match status" value="1"/>
</dbReference>
<dbReference type="RefSeq" id="WP_235613286.1">
    <property type="nucleotide sequence ID" value="NZ_CP007532.1"/>
</dbReference>
<accession>A0AAU7YFR1</accession>
<dbReference type="Pfam" id="PF13439">
    <property type="entry name" value="Glyco_transf_4"/>
    <property type="match status" value="1"/>
</dbReference>
<dbReference type="EC" id="2.4.-.-" evidence="3"/>
<proteinExistence type="predicted"/>
<keyword evidence="3" id="KW-0328">Glycosyltransferase</keyword>
<dbReference type="GO" id="GO:0016757">
    <property type="term" value="F:glycosyltransferase activity"/>
    <property type="evidence" value="ECO:0007669"/>
    <property type="project" value="UniProtKB-KW"/>
</dbReference>
<dbReference type="Pfam" id="PF00534">
    <property type="entry name" value="Glycos_transf_1"/>
    <property type="match status" value="1"/>
</dbReference>
<sequence>MSKIKVGILISRLQNLGPVNVVRSIVKNSSRFNYTIFCLTDDINEKISQELLERGVKIIMVPGGNQVSKIYFLKKYIEKNPHDVFHSHGITADVFMFFLNGIKISTIHNRLNEDYVPLFGLFKGNLLYYAHLLLLKSFTHLVACSEAVATKLYQSKITKNVSVIQNGVDINKFHPVSTDKKILLRKKYGFYDVENIYVYCGSLSQRKNVSFLLEHLSLGKNDRFIIIGDGPLFDSCKKSYFIDNRYIFTGKIESPLEYYQLSDFFVSASLSEGLPLALLEAVSAGCFLYVSDIPPHREVASLLKNNSIEFFSLAGGNNKLKLPLYISKTCDISDEIYFNISDEKMAALYGDLYSSLLTRDLK</sequence>
<evidence type="ECO:0000259" key="2">
    <source>
        <dbReference type="Pfam" id="PF13439"/>
    </source>
</evidence>
<keyword evidence="3" id="KW-0808">Transferase</keyword>
<dbReference type="Gene3D" id="3.40.50.2000">
    <property type="entry name" value="Glycogen Phosphorylase B"/>
    <property type="match status" value="2"/>
</dbReference>
<evidence type="ECO:0000259" key="1">
    <source>
        <dbReference type="Pfam" id="PF00534"/>
    </source>
</evidence>
<dbReference type="InterPro" id="IPR050194">
    <property type="entry name" value="Glycosyltransferase_grp1"/>
</dbReference>